<protein>
    <recommendedName>
        <fullName evidence="1">RNase H type-1 domain-containing protein</fullName>
    </recommendedName>
</protein>
<proteinExistence type="predicted"/>
<dbReference type="GO" id="GO:0004523">
    <property type="term" value="F:RNA-DNA hybrid ribonuclease activity"/>
    <property type="evidence" value="ECO:0007669"/>
    <property type="project" value="InterPro"/>
</dbReference>
<gene>
    <name evidence="2" type="ORF">Sradi_2328000</name>
</gene>
<dbReference type="CDD" id="cd06222">
    <property type="entry name" value="RNase_H_like"/>
    <property type="match status" value="1"/>
</dbReference>
<dbReference type="PANTHER" id="PTHR47723:SF19">
    <property type="entry name" value="POLYNUCLEOTIDYL TRANSFERASE, RIBONUCLEASE H-LIKE SUPERFAMILY PROTEIN"/>
    <property type="match status" value="1"/>
</dbReference>
<dbReference type="InterPro" id="IPR012337">
    <property type="entry name" value="RNaseH-like_sf"/>
</dbReference>
<reference evidence="2" key="1">
    <citation type="submission" date="2020-06" db="EMBL/GenBank/DDBJ databases">
        <authorList>
            <person name="Li T."/>
            <person name="Hu X."/>
            <person name="Zhang T."/>
            <person name="Song X."/>
            <person name="Zhang H."/>
            <person name="Dai N."/>
            <person name="Sheng W."/>
            <person name="Hou X."/>
            <person name="Wei L."/>
        </authorList>
    </citation>
    <scope>NUCLEOTIDE SEQUENCE</scope>
    <source>
        <strain evidence="2">G02</strain>
        <tissue evidence="2">Leaf</tissue>
    </source>
</reference>
<name>A0AAW2T663_SESRA</name>
<accession>A0AAW2T663</accession>
<sequence>MKLWWPFRLRSSLGSEFLHGRYCRNLHSSLVPYNRNHSAVWHCLCHIRDVAEPFIFWTLGHGRTAKYDGVQFSTNNITFEVQRHLCTLYAAWILTSTQWKGDLHRAVTIGFVFRLTVPRAPRVVRWTTPSPAWFKLNSDGSSLGNPGPAGAAGIIKDAGGQVRLAYQDALGTTTSVVAELTAVWRSLALALDRTCPLLWLRWTQ</sequence>
<dbReference type="EMBL" id="JACGWJ010000009">
    <property type="protein sequence ID" value="KAL0399847.1"/>
    <property type="molecule type" value="Genomic_DNA"/>
</dbReference>
<dbReference type="InterPro" id="IPR044730">
    <property type="entry name" value="RNase_H-like_dom_plant"/>
</dbReference>
<dbReference type="InterPro" id="IPR002156">
    <property type="entry name" value="RNaseH_domain"/>
</dbReference>
<dbReference type="InterPro" id="IPR036397">
    <property type="entry name" value="RNaseH_sf"/>
</dbReference>
<dbReference type="GO" id="GO:0003676">
    <property type="term" value="F:nucleic acid binding"/>
    <property type="evidence" value="ECO:0007669"/>
    <property type="project" value="InterPro"/>
</dbReference>
<dbReference type="InterPro" id="IPR053151">
    <property type="entry name" value="RNase_H-like"/>
</dbReference>
<evidence type="ECO:0000259" key="1">
    <source>
        <dbReference type="PROSITE" id="PS50879"/>
    </source>
</evidence>
<evidence type="ECO:0000313" key="2">
    <source>
        <dbReference type="EMBL" id="KAL0399847.1"/>
    </source>
</evidence>
<organism evidence="2">
    <name type="scientific">Sesamum radiatum</name>
    <name type="common">Black benniseed</name>
    <dbReference type="NCBI Taxonomy" id="300843"/>
    <lineage>
        <taxon>Eukaryota</taxon>
        <taxon>Viridiplantae</taxon>
        <taxon>Streptophyta</taxon>
        <taxon>Embryophyta</taxon>
        <taxon>Tracheophyta</taxon>
        <taxon>Spermatophyta</taxon>
        <taxon>Magnoliopsida</taxon>
        <taxon>eudicotyledons</taxon>
        <taxon>Gunneridae</taxon>
        <taxon>Pentapetalae</taxon>
        <taxon>asterids</taxon>
        <taxon>lamiids</taxon>
        <taxon>Lamiales</taxon>
        <taxon>Pedaliaceae</taxon>
        <taxon>Sesamum</taxon>
    </lineage>
</organism>
<reference evidence="2" key="2">
    <citation type="journal article" date="2024" name="Plant">
        <title>Genomic evolution and insights into agronomic trait innovations of Sesamum species.</title>
        <authorList>
            <person name="Miao H."/>
            <person name="Wang L."/>
            <person name="Qu L."/>
            <person name="Liu H."/>
            <person name="Sun Y."/>
            <person name="Le M."/>
            <person name="Wang Q."/>
            <person name="Wei S."/>
            <person name="Zheng Y."/>
            <person name="Lin W."/>
            <person name="Duan Y."/>
            <person name="Cao H."/>
            <person name="Xiong S."/>
            <person name="Wang X."/>
            <person name="Wei L."/>
            <person name="Li C."/>
            <person name="Ma Q."/>
            <person name="Ju M."/>
            <person name="Zhao R."/>
            <person name="Li G."/>
            <person name="Mu C."/>
            <person name="Tian Q."/>
            <person name="Mei H."/>
            <person name="Zhang T."/>
            <person name="Gao T."/>
            <person name="Zhang H."/>
        </authorList>
    </citation>
    <scope>NUCLEOTIDE SEQUENCE</scope>
    <source>
        <strain evidence="2">G02</strain>
    </source>
</reference>
<dbReference type="PANTHER" id="PTHR47723">
    <property type="entry name" value="OS05G0353850 PROTEIN"/>
    <property type="match status" value="1"/>
</dbReference>
<feature type="domain" description="RNase H type-1" evidence="1">
    <location>
        <begin position="130"/>
        <end position="204"/>
    </location>
</feature>
<dbReference type="Pfam" id="PF13456">
    <property type="entry name" value="RVT_3"/>
    <property type="match status" value="1"/>
</dbReference>
<dbReference type="AlphaFoldDB" id="A0AAW2T663"/>
<dbReference type="PROSITE" id="PS50879">
    <property type="entry name" value="RNASE_H_1"/>
    <property type="match status" value="1"/>
</dbReference>
<dbReference type="Gene3D" id="3.30.420.10">
    <property type="entry name" value="Ribonuclease H-like superfamily/Ribonuclease H"/>
    <property type="match status" value="1"/>
</dbReference>
<dbReference type="SUPFAM" id="SSF53098">
    <property type="entry name" value="Ribonuclease H-like"/>
    <property type="match status" value="1"/>
</dbReference>
<comment type="caution">
    <text evidence="2">The sequence shown here is derived from an EMBL/GenBank/DDBJ whole genome shotgun (WGS) entry which is preliminary data.</text>
</comment>